<dbReference type="KEGG" id="sru:SRU_1090"/>
<dbReference type="AlphaFoldDB" id="Q2S3L2"/>
<dbReference type="HOGENOM" id="CLU_2467217_0_0_10"/>
<sequence>MHAAPTLRKENRSINPPPSSMPDEKQPNSEEKRKEPSGRPLTEEEWIELMNKHDRLSQYAKKRREKSDDGEQKGQDTGTSSAQSSQAQ</sequence>
<evidence type="ECO:0000313" key="2">
    <source>
        <dbReference type="EMBL" id="ABC45774.1"/>
    </source>
</evidence>
<feature type="compositionally biased region" description="Basic and acidic residues" evidence="1">
    <location>
        <begin position="65"/>
        <end position="74"/>
    </location>
</feature>
<organism evidence="2 3">
    <name type="scientific">Salinibacter ruber (strain DSM 13855 / M31)</name>
    <dbReference type="NCBI Taxonomy" id="309807"/>
    <lineage>
        <taxon>Bacteria</taxon>
        <taxon>Pseudomonadati</taxon>
        <taxon>Rhodothermota</taxon>
        <taxon>Rhodothermia</taxon>
        <taxon>Rhodothermales</taxon>
        <taxon>Salinibacteraceae</taxon>
        <taxon>Salinibacter</taxon>
    </lineage>
</organism>
<accession>Q2S3L2</accession>
<dbReference type="Proteomes" id="UP000008674">
    <property type="component" value="Chromosome"/>
</dbReference>
<protein>
    <submittedName>
        <fullName evidence="2">RhoA-specific guanine exchange factor</fullName>
    </submittedName>
</protein>
<keyword evidence="3" id="KW-1185">Reference proteome</keyword>
<proteinExistence type="predicted"/>
<feature type="compositionally biased region" description="Basic and acidic residues" evidence="1">
    <location>
        <begin position="22"/>
        <end position="37"/>
    </location>
</feature>
<reference evidence="2 3" key="1">
    <citation type="journal article" date="2005" name="Proc. Natl. Acad. Sci. U.S.A.">
        <title>The genome of Salinibacter ruber: convergence and gene exchange among hyperhalophilic bacteria and archaea.</title>
        <authorList>
            <person name="Mongodin E.F."/>
            <person name="Nelson K.E."/>
            <person name="Daugherty S."/>
            <person name="Deboy R.T."/>
            <person name="Wister J."/>
            <person name="Khouri H."/>
            <person name="Weidman J."/>
            <person name="Walsh D.A."/>
            <person name="Papke R.T."/>
            <person name="Sanchez Perez G."/>
            <person name="Sharma A.K."/>
            <person name="Nesbo C.L."/>
            <person name="MacLeod D."/>
            <person name="Bapteste E."/>
            <person name="Doolittle W.F."/>
            <person name="Charlebois R.L."/>
            <person name="Legault B."/>
            <person name="Rodriguez-Valera F."/>
        </authorList>
    </citation>
    <scope>NUCLEOTIDE SEQUENCE [LARGE SCALE GENOMIC DNA]</scope>
    <source>
        <strain evidence="3">DSM 13855 / CECT 5946 / M31</strain>
    </source>
</reference>
<dbReference type="EMBL" id="CP000159">
    <property type="protein sequence ID" value="ABC45774.1"/>
    <property type="molecule type" value="Genomic_DNA"/>
</dbReference>
<dbReference type="EnsemblBacteria" id="ABC45774">
    <property type="protein sequence ID" value="ABC45774"/>
    <property type="gene ID" value="SRU_1090"/>
</dbReference>
<name>Q2S3L2_SALRD</name>
<dbReference type="STRING" id="309807.SRU_1090"/>
<feature type="region of interest" description="Disordered" evidence="1">
    <location>
        <begin position="1"/>
        <end position="88"/>
    </location>
</feature>
<evidence type="ECO:0000256" key="1">
    <source>
        <dbReference type="SAM" id="MobiDB-lite"/>
    </source>
</evidence>
<evidence type="ECO:0000313" key="3">
    <source>
        <dbReference type="Proteomes" id="UP000008674"/>
    </source>
</evidence>
<gene>
    <name evidence="2" type="ordered locus">SRU_1090</name>
</gene>